<gene>
    <name evidence="5" type="ORF">H9Q80_01945</name>
</gene>
<sequence>MEWNEKLQIIIDYVENHLQRTEEPVDEDEIAKIAGCSFGFFQKVFSYMNGISFAEYVRYRKMTLAGYDLKSTKIKVVEISYKYGYDSPTSFTKAFQNFHGISPKDARKENAKLNVYPKMQINTAPTYAWCLEKQKAFRLIGKTIKISKINQAHYQSVPAFWNKCQKDGTFSKLVALDEGISKGMFGLFSSYEEDTSEIEYSIMVISNKELPTGFTEITIPSTTWAKFDCIGSVPQAIQSGWKFLNEEWLMKYPFRHAACPELEWFSDGNAFSKEYLSQIWIPIIEEEETNGTCSIL</sequence>
<dbReference type="KEGG" id="ehn:H9Q80_01945"/>
<evidence type="ECO:0000256" key="2">
    <source>
        <dbReference type="ARBA" id="ARBA00023125"/>
    </source>
</evidence>
<dbReference type="EMBL" id="CP060636">
    <property type="protein sequence ID" value="QNM12736.1"/>
    <property type="molecule type" value="Genomic_DNA"/>
</dbReference>
<dbReference type="GO" id="GO:0003700">
    <property type="term" value="F:DNA-binding transcription factor activity"/>
    <property type="evidence" value="ECO:0007669"/>
    <property type="project" value="InterPro"/>
</dbReference>
<organism evidence="5 6">
    <name type="scientific">[Eubacterium] hominis</name>
    <dbReference type="NCBI Taxonomy" id="2764325"/>
    <lineage>
        <taxon>Bacteria</taxon>
        <taxon>Bacillati</taxon>
        <taxon>Bacillota</taxon>
        <taxon>Erysipelotrichia</taxon>
        <taxon>Erysipelotrichales</taxon>
        <taxon>Erysipelotrichaceae</taxon>
        <taxon>Amedibacillus</taxon>
    </lineage>
</organism>
<dbReference type="SUPFAM" id="SSF46689">
    <property type="entry name" value="Homeodomain-like"/>
    <property type="match status" value="1"/>
</dbReference>
<dbReference type="Gene3D" id="3.20.80.10">
    <property type="entry name" value="Regulatory factor, effector binding domain"/>
    <property type="match status" value="1"/>
</dbReference>
<feature type="domain" description="HTH araC/xylS-type" evidence="4">
    <location>
        <begin position="8"/>
        <end position="109"/>
    </location>
</feature>
<accession>A0A7G9GPK4</accession>
<dbReference type="InterPro" id="IPR009057">
    <property type="entry name" value="Homeodomain-like_sf"/>
</dbReference>
<keyword evidence="2" id="KW-0238">DNA-binding</keyword>
<reference evidence="5 6" key="1">
    <citation type="submission" date="2020-08" db="EMBL/GenBank/DDBJ databases">
        <authorList>
            <person name="Liu C."/>
            <person name="Sun Q."/>
        </authorList>
    </citation>
    <scope>NUCLEOTIDE SEQUENCE [LARGE SCALE GENOMIC DNA]</scope>
    <source>
        <strain evidence="5 6">NSJ-61</strain>
    </source>
</reference>
<dbReference type="GO" id="GO:0043565">
    <property type="term" value="F:sequence-specific DNA binding"/>
    <property type="evidence" value="ECO:0007669"/>
    <property type="project" value="InterPro"/>
</dbReference>
<dbReference type="SMART" id="SM00871">
    <property type="entry name" value="AraC_E_bind"/>
    <property type="match status" value="1"/>
</dbReference>
<proteinExistence type="predicted"/>
<evidence type="ECO:0000313" key="5">
    <source>
        <dbReference type="EMBL" id="QNM12736.1"/>
    </source>
</evidence>
<dbReference type="InterPro" id="IPR050959">
    <property type="entry name" value="MarA-like"/>
</dbReference>
<dbReference type="Pfam" id="PF14526">
    <property type="entry name" value="Cass2"/>
    <property type="match status" value="1"/>
</dbReference>
<dbReference type="InterPro" id="IPR018060">
    <property type="entry name" value="HTH_AraC"/>
</dbReference>
<dbReference type="AlphaFoldDB" id="A0A7G9GPK4"/>
<dbReference type="Pfam" id="PF12833">
    <property type="entry name" value="HTH_18"/>
    <property type="match status" value="1"/>
</dbReference>
<dbReference type="SUPFAM" id="SSF55136">
    <property type="entry name" value="Probable bacterial effector-binding domain"/>
    <property type="match status" value="1"/>
</dbReference>
<dbReference type="SMART" id="SM00342">
    <property type="entry name" value="HTH_ARAC"/>
    <property type="match status" value="1"/>
</dbReference>
<keyword evidence="1" id="KW-0805">Transcription regulation</keyword>
<dbReference type="InterPro" id="IPR011256">
    <property type="entry name" value="Reg_factor_effector_dom_sf"/>
</dbReference>
<dbReference type="InterPro" id="IPR029441">
    <property type="entry name" value="Cass2"/>
</dbReference>
<dbReference type="Proteomes" id="UP000515856">
    <property type="component" value="Chromosome"/>
</dbReference>
<evidence type="ECO:0000313" key="6">
    <source>
        <dbReference type="Proteomes" id="UP000515856"/>
    </source>
</evidence>
<evidence type="ECO:0000256" key="1">
    <source>
        <dbReference type="ARBA" id="ARBA00023015"/>
    </source>
</evidence>
<dbReference type="InterPro" id="IPR010499">
    <property type="entry name" value="AraC_E-bd"/>
</dbReference>
<dbReference type="PROSITE" id="PS01124">
    <property type="entry name" value="HTH_ARAC_FAMILY_2"/>
    <property type="match status" value="1"/>
</dbReference>
<protein>
    <submittedName>
        <fullName evidence="5">AraC family transcriptional regulator</fullName>
    </submittedName>
</protein>
<dbReference type="InterPro" id="IPR020449">
    <property type="entry name" value="Tscrpt_reg_AraC-type_HTH"/>
</dbReference>
<dbReference type="RefSeq" id="WP_117455630.1">
    <property type="nucleotide sequence ID" value="NZ_CP060636.1"/>
</dbReference>
<dbReference type="PANTHER" id="PTHR47504">
    <property type="entry name" value="RIGHT ORIGIN-BINDING PROTEIN"/>
    <property type="match status" value="1"/>
</dbReference>
<name>A0A7G9GPK4_9FIRM</name>
<dbReference type="PANTHER" id="PTHR47504:SF5">
    <property type="entry name" value="RIGHT ORIGIN-BINDING PROTEIN"/>
    <property type="match status" value="1"/>
</dbReference>
<keyword evidence="3" id="KW-0804">Transcription</keyword>
<keyword evidence="6" id="KW-1185">Reference proteome</keyword>
<evidence type="ECO:0000256" key="3">
    <source>
        <dbReference type="ARBA" id="ARBA00023163"/>
    </source>
</evidence>
<dbReference type="Gene3D" id="1.10.10.60">
    <property type="entry name" value="Homeodomain-like"/>
    <property type="match status" value="2"/>
</dbReference>
<evidence type="ECO:0000259" key="4">
    <source>
        <dbReference type="PROSITE" id="PS01124"/>
    </source>
</evidence>
<dbReference type="PRINTS" id="PR00032">
    <property type="entry name" value="HTHARAC"/>
</dbReference>